<dbReference type="SUPFAM" id="SSF52113">
    <property type="entry name" value="BRCT domain"/>
    <property type="match status" value="1"/>
</dbReference>
<name>A0A1H0P5W9_9ACTN</name>
<dbReference type="CDD" id="cd17748">
    <property type="entry name" value="BRCT_DNA_ligase_like"/>
    <property type="match status" value="1"/>
</dbReference>
<dbReference type="SMART" id="SM00479">
    <property type="entry name" value="EXOIII"/>
    <property type="match status" value="1"/>
</dbReference>
<organism evidence="2 3">
    <name type="scientific">Actinacidiphila guanduensis</name>
    <dbReference type="NCBI Taxonomy" id="310781"/>
    <lineage>
        <taxon>Bacteria</taxon>
        <taxon>Bacillati</taxon>
        <taxon>Actinomycetota</taxon>
        <taxon>Actinomycetes</taxon>
        <taxon>Kitasatosporales</taxon>
        <taxon>Streptomycetaceae</taxon>
        <taxon>Actinacidiphila</taxon>
    </lineage>
</organism>
<dbReference type="AlphaFoldDB" id="A0A1H0P5W9"/>
<evidence type="ECO:0000259" key="1">
    <source>
        <dbReference type="PROSITE" id="PS50172"/>
    </source>
</evidence>
<accession>A0A1H0P5W9</accession>
<feature type="domain" description="BRCT" evidence="1">
    <location>
        <begin position="163"/>
        <end position="254"/>
    </location>
</feature>
<dbReference type="SUPFAM" id="SSF53098">
    <property type="entry name" value="Ribonuclease H-like"/>
    <property type="match status" value="1"/>
</dbReference>
<dbReference type="InterPro" id="IPR036420">
    <property type="entry name" value="BRCT_dom_sf"/>
</dbReference>
<evidence type="ECO:0000313" key="3">
    <source>
        <dbReference type="Proteomes" id="UP000199341"/>
    </source>
</evidence>
<dbReference type="STRING" id="310781.SAMN05216259_11575"/>
<dbReference type="GO" id="GO:0008408">
    <property type="term" value="F:3'-5' exonuclease activity"/>
    <property type="evidence" value="ECO:0007669"/>
    <property type="project" value="TreeGrafter"/>
</dbReference>
<dbReference type="PROSITE" id="PS50172">
    <property type="entry name" value="BRCT"/>
    <property type="match status" value="1"/>
</dbReference>
<dbReference type="Pfam" id="PF00929">
    <property type="entry name" value="RNase_T"/>
    <property type="match status" value="1"/>
</dbReference>
<evidence type="ECO:0000313" key="2">
    <source>
        <dbReference type="EMBL" id="SDP00373.1"/>
    </source>
</evidence>
<proteinExistence type="predicted"/>
<protein>
    <submittedName>
        <fullName evidence="2">DNA polymerase-3 subunit epsilon</fullName>
    </submittedName>
</protein>
<dbReference type="SUPFAM" id="SSF56091">
    <property type="entry name" value="DNA ligase/mRNA capping enzyme, catalytic domain"/>
    <property type="match status" value="1"/>
</dbReference>
<dbReference type="InterPro" id="IPR001357">
    <property type="entry name" value="BRCT_dom"/>
</dbReference>
<keyword evidence="3" id="KW-1185">Reference proteome</keyword>
<dbReference type="PANTHER" id="PTHR30231:SF42">
    <property type="entry name" value="EXONUCLEASE"/>
    <property type="match status" value="1"/>
</dbReference>
<dbReference type="Gene3D" id="3.40.50.10190">
    <property type="entry name" value="BRCT domain"/>
    <property type="match status" value="1"/>
</dbReference>
<dbReference type="Proteomes" id="UP000199341">
    <property type="component" value="Unassembled WGS sequence"/>
</dbReference>
<dbReference type="Gene3D" id="1.10.287.610">
    <property type="entry name" value="Helix hairpin bin"/>
    <property type="match status" value="1"/>
</dbReference>
<dbReference type="GO" id="GO:0003676">
    <property type="term" value="F:nucleic acid binding"/>
    <property type="evidence" value="ECO:0007669"/>
    <property type="project" value="InterPro"/>
</dbReference>
<gene>
    <name evidence="2" type="ORF">SAMN05216259_11575</name>
</gene>
<sequence length="329" mass="36128">MKLHGITPDAVVDAPTWPEALARILTFTEGRSLVAHNAAFDFGALRDACSITSVTRPDLRYACSLVIARQTWRLLSYRLPFVAEAAGVPMRGPHHDAQEDADTTARVVIAAMSKHRVDNLDDLLRTLQIQYGRQYSTSDSWNNCRHRTYEPRTPIPRANPNADPEGALYGRTVCLTGTLSTITRAEAQKRLADVGAQATASVGLKTDLLVLGTADPSRFAPGMTLSSKHRRAQELLDGGHTIEVISEAEFLEMLSLSGPAVRETQAPPADRGEIPEATRDRYVQLSSAIAGHRFSYYVNDLPQITDAQFDELVTELAALETEYPDLRSS</sequence>
<dbReference type="Pfam" id="PF00533">
    <property type="entry name" value="BRCT"/>
    <property type="match status" value="1"/>
</dbReference>
<dbReference type="InterPro" id="IPR012337">
    <property type="entry name" value="RNaseH-like_sf"/>
</dbReference>
<dbReference type="PANTHER" id="PTHR30231">
    <property type="entry name" value="DNA POLYMERASE III SUBUNIT EPSILON"/>
    <property type="match status" value="1"/>
</dbReference>
<dbReference type="InterPro" id="IPR013520">
    <property type="entry name" value="Ribonucl_H"/>
</dbReference>
<dbReference type="InterPro" id="IPR036397">
    <property type="entry name" value="RNaseH_sf"/>
</dbReference>
<dbReference type="GO" id="GO:0005829">
    <property type="term" value="C:cytosol"/>
    <property type="evidence" value="ECO:0007669"/>
    <property type="project" value="TreeGrafter"/>
</dbReference>
<reference evidence="2 3" key="1">
    <citation type="submission" date="2016-10" db="EMBL/GenBank/DDBJ databases">
        <authorList>
            <person name="de Groot N.N."/>
        </authorList>
    </citation>
    <scope>NUCLEOTIDE SEQUENCE [LARGE SCALE GENOMIC DNA]</scope>
    <source>
        <strain evidence="2 3">CGMCC 4.2022</strain>
    </source>
</reference>
<dbReference type="Gene3D" id="3.30.420.10">
    <property type="entry name" value="Ribonuclease H-like superfamily/Ribonuclease H"/>
    <property type="match status" value="1"/>
</dbReference>
<dbReference type="EMBL" id="FNIE01000015">
    <property type="protein sequence ID" value="SDP00373.1"/>
    <property type="molecule type" value="Genomic_DNA"/>
</dbReference>